<dbReference type="PROSITE" id="PS01039">
    <property type="entry name" value="SBP_BACTERIAL_3"/>
    <property type="match status" value="1"/>
</dbReference>
<dbReference type="InterPro" id="IPR001638">
    <property type="entry name" value="Solute-binding_3/MltF_N"/>
</dbReference>
<accession>A0A917U4X3</accession>
<feature type="domain" description="Solute-binding protein family 3/N-terminal" evidence="7">
    <location>
        <begin position="76"/>
        <end position="310"/>
    </location>
</feature>
<dbReference type="Proteomes" id="UP000642070">
    <property type="component" value="Unassembled WGS sequence"/>
</dbReference>
<evidence type="ECO:0000256" key="4">
    <source>
        <dbReference type="RuleBase" id="RU003744"/>
    </source>
</evidence>
<dbReference type="AlphaFoldDB" id="A0A917U4X3"/>
<dbReference type="GO" id="GO:0006865">
    <property type="term" value="P:amino acid transport"/>
    <property type="evidence" value="ECO:0007669"/>
    <property type="project" value="TreeGrafter"/>
</dbReference>
<feature type="region of interest" description="Disordered" evidence="5">
    <location>
        <begin position="28"/>
        <end position="48"/>
    </location>
</feature>
<evidence type="ECO:0000256" key="6">
    <source>
        <dbReference type="SAM" id="SignalP"/>
    </source>
</evidence>
<evidence type="ECO:0000313" key="9">
    <source>
        <dbReference type="Proteomes" id="UP000642070"/>
    </source>
</evidence>
<dbReference type="EMBL" id="BMPI01000041">
    <property type="protein sequence ID" value="GGM58570.1"/>
    <property type="molecule type" value="Genomic_DNA"/>
</dbReference>
<feature type="chain" id="PRO_5038876334" evidence="6">
    <location>
        <begin position="22"/>
        <end position="322"/>
    </location>
</feature>
<reference evidence="8" key="2">
    <citation type="submission" date="2020-09" db="EMBL/GenBank/DDBJ databases">
        <authorList>
            <person name="Sun Q."/>
            <person name="Ohkuma M."/>
        </authorList>
    </citation>
    <scope>NUCLEOTIDE SEQUENCE</scope>
    <source>
        <strain evidence="8">JCM 19831</strain>
    </source>
</reference>
<dbReference type="InterPro" id="IPR051455">
    <property type="entry name" value="Bact_solute-bind_prot3"/>
</dbReference>
<evidence type="ECO:0000256" key="5">
    <source>
        <dbReference type="SAM" id="MobiDB-lite"/>
    </source>
</evidence>
<dbReference type="GO" id="GO:0030288">
    <property type="term" value="C:outer membrane-bounded periplasmic space"/>
    <property type="evidence" value="ECO:0007669"/>
    <property type="project" value="TreeGrafter"/>
</dbReference>
<evidence type="ECO:0000313" key="8">
    <source>
        <dbReference type="EMBL" id="GGM58570.1"/>
    </source>
</evidence>
<sequence>MRITRIAAVAAVATLALGLAACGKEGDPVPETPGGATGSNAPASDACTSSGTTFTPASNVAITGSPTYDKIKSASKVVVGVKFDQPNLGYKDASGKRCGFDIEIAQYIASKLGVDPAKIEFKEIPSANRETAIKSGEIDYYVGTYSITDKRKADVSFAGPYFIAAQDLLVRKDDSSITGSDSIKGKTVCSVTGSTPIQRVRDQKLTEPGGKIVEFATYSECVSQLIDKKVDAVTTDDAILKGYAAQNPSLLKVVGKPFINPATSQPYPEKYGIGLNHDDKALRDAINAALESAFGDGTWQKIYDGTLGKSGSAGKPPALEKY</sequence>
<keyword evidence="3 6" id="KW-0732">Signal</keyword>
<dbReference type="CDD" id="cd13690">
    <property type="entry name" value="PBP2_GluB"/>
    <property type="match status" value="1"/>
</dbReference>
<protein>
    <submittedName>
        <fullName evidence="8">ABC transporter substrate-binding protein</fullName>
    </submittedName>
</protein>
<reference evidence="8" key="1">
    <citation type="journal article" date="2014" name="Int. J. Syst. Evol. Microbiol.">
        <title>Complete genome sequence of Corynebacterium casei LMG S-19264T (=DSM 44701T), isolated from a smear-ripened cheese.</title>
        <authorList>
            <consortium name="US DOE Joint Genome Institute (JGI-PGF)"/>
            <person name="Walter F."/>
            <person name="Albersmeier A."/>
            <person name="Kalinowski J."/>
            <person name="Ruckert C."/>
        </authorList>
    </citation>
    <scope>NUCLEOTIDE SEQUENCE</scope>
    <source>
        <strain evidence="8">JCM 19831</strain>
    </source>
</reference>
<gene>
    <name evidence="8" type="ORF">GCM10007977_070170</name>
</gene>
<evidence type="ECO:0000256" key="3">
    <source>
        <dbReference type="ARBA" id="ARBA00022729"/>
    </source>
</evidence>
<dbReference type="InterPro" id="IPR018313">
    <property type="entry name" value="SBP_3_CS"/>
</dbReference>
<evidence type="ECO:0000256" key="2">
    <source>
        <dbReference type="ARBA" id="ARBA00022448"/>
    </source>
</evidence>
<keyword evidence="2" id="KW-0813">Transport</keyword>
<proteinExistence type="inferred from homology"/>
<comment type="caution">
    <text evidence="8">The sequence shown here is derived from an EMBL/GenBank/DDBJ whole genome shotgun (WGS) entry which is preliminary data.</text>
</comment>
<dbReference type="Pfam" id="PF00497">
    <property type="entry name" value="SBP_bac_3"/>
    <property type="match status" value="1"/>
</dbReference>
<dbReference type="Gene3D" id="3.40.190.10">
    <property type="entry name" value="Periplasmic binding protein-like II"/>
    <property type="match status" value="2"/>
</dbReference>
<evidence type="ECO:0000256" key="1">
    <source>
        <dbReference type="ARBA" id="ARBA00010333"/>
    </source>
</evidence>
<dbReference type="GO" id="GO:0005576">
    <property type="term" value="C:extracellular region"/>
    <property type="evidence" value="ECO:0007669"/>
    <property type="project" value="TreeGrafter"/>
</dbReference>
<feature type="signal peptide" evidence="6">
    <location>
        <begin position="1"/>
        <end position="21"/>
    </location>
</feature>
<feature type="compositionally biased region" description="Polar residues" evidence="5">
    <location>
        <begin position="38"/>
        <end position="48"/>
    </location>
</feature>
<comment type="similarity">
    <text evidence="1 4">Belongs to the bacterial solute-binding protein 3 family.</text>
</comment>
<dbReference type="RefSeq" id="WP_190254304.1">
    <property type="nucleotide sequence ID" value="NZ_BMPI01000041.1"/>
</dbReference>
<dbReference type="SMART" id="SM00062">
    <property type="entry name" value="PBPb"/>
    <property type="match status" value="1"/>
</dbReference>
<evidence type="ECO:0000259" key="7">
    <source>
        <dbReference type="SMART" id="SM00062"/>
    </source>
</evidence>
<organism evidence="8 9">
    <name type="scientific">Dactylosporangium sucinum</name>
    <dbReference type="NCBI Taxonomy" id="1424081"/>
    <lineage>
        <taxon>Bacteria</taxon>
        <taxon>Bacillati</taxon>
        <taxon>Actinomycetota</taxon>
        <taxon>Actinomycetes</taxon>
        <taxon>Micromonosporales</taxon>
        <taxon>Micromonosporaceae</taxon>
        <taxon>Dactylosporangium</taxon>
    </lineage>
</organism>
<dbReference type="SUPFAM" id="SSF53850">
    <property type="entry name" value="Periplasmic binding protein-like II"/>
    <property type="match status" value="1"/>
</dbReference>
<name>A0A917U4X3_9ACTN</name>
<keyword evidence="9" id="KW-1185">Reference proteome</keyword>
<dbReference type="PANTHER" id="PTHR30085">
    <property type="entry name" value="AMINO ACID ABC TRANSPORTER PERMEASE"/>
    <property type="match status" value="1"/>
</dbReference>
<dbReference type="PROSITE" id="PS51257">
    <property type="entry name" value="PROKAR_LIPOPROTEIN"/>
    <property type="match status" value="1"/>
</dbReference>
<dbReference type="PANTHER" id="PTHR30085:SF6">
    <property type="entry name" value="ABC TRANSPORTER GLUTAMINE-BINDING PROTEIN GLNH"/>
    <property type="match status" value="1"/>
</dbReference>